<feature type="non-terminal residue" evidence="1">
    <location>
        <position position="181"/>
    </location>
</feature>
<comment type="caution">
    <text evidence="1">The sequence shown here is derived from an EMBL/GenBank/DDBJ whole genome shotgun (WGS) entry which is preliminary data.</text>
</comment>
<reference evidence="1 2" key="1">
    <citation type="submission" date="2016-03" db="EMBL/GenBank/DDBJ databases">
        <title>Choanephora cucurbitarum.</title>
        <authorList>
            <person name="Min B."/>
            <person name="Park H."/>
            <person name="Park J.-H."/>
            <person name="Shin H.-D."/>
            <person name="Choi I.-G."/>
        </authorList>
    </citation>
    <scope>NUCLEOTIDE SEQUENCE [LARGE SCALE GENOMIC DNA]</scope>
    <source>
        <strain evidence="1 2">KUS-F28377</strain>
    </source>
</reference>
<dbReference type="Proteomes" id="UP000093000">
    <property type="component" value="Unassembled WGS sequence"/>
</dbReference>
<evidence type="ECO:0000313" key="2">
    <source>
        <dbReference type="Proteomes" id="UP000093000"/>
    </source>
</evidence>
<accession>A0A1C7N6T8</accession>
<dbReference type="AlphaFoldDB" id="A0A1C7N6T8"/>
<dbReference type="InParanoid" id="A0A1C7N6T8"/>
<dbReference type="OrthoDB" id="2204877at2759"/>
<sequence length="181" mass="20853">MSCGIDLTTKLSLSNKTVAHIVVHQLPGKSNVFYIPKNELERCLLSILIIVQNRIVQQFMLRLVDSCVNVYNRYEMLPIVLVFVVKKKIVEKANAPYILKTRCEHEAKSARSIENYIQDSMDPFMALTQNLELMAFAADLKVFDQTMYKVQEVIELHDKDLILMLEKGKSFVKEFLEPIEG</sequence>
<name>A0A1C7N6T8_9FUNG</name>
<organism evidence="1 2">
    <name type="scientific">Choanephora cucurbitarum</name>
    <dbReference type="NCBI Taxonomy" id="101091"/>
    <lineage>
        <taxon>Eukaryota</taxon>
        <taxon>Fungi</taxon>
        <taxon>Fungi incertae sedis</taxon>
        <taxon>Mucoromycota</taxon>
        <taxon>Mucoromycotina</taxon>
        <taxon>Mucoromycetes</taxon>
        <taxon>Mucorales</taxon>
        <taxon>Mucorineae</taxon>
        <taxon>Choanephoraceae</taxon>
        <taxon>Choanephoroideae</taxon>
        <taxon>Choanephora</taxon>
    </lineage>
</organism>
<protein>
    <submittedName>
        <fullName evidence="1">Uncharacterized protein</fullName>
    </submittedName>
</protein>
<proteinExistence type="predicted"/>
<evidence type="ECO:0000313" key="1">
    <source>
        <dbReference type="EMBL" id="OBZ84356.1"/>
    </source>
</evidence>
<gene>
    <name evidence="1" type="ORF">A0J61_07597</name>
</gene>
<dbReference type="EMBL" id="LUGH01000521">
    <property type="protein sequence ID" value="OBZ84356.1"/>
    <property type="molecule type" value="Genomic_DNA"/>
</dbReference>
<keyword evidence="2" id="KW-1185">Reference proteome</keyword>